<name>A0AAV2B7Z4_9ARAC</name>
<reference evidence="2 3" key="1">
    <citation type="submission" date="2024-04" db="EMBL/GenBank/DDBJ databases">
        <authorList>
            <person name="Rising A."/>
            <person name="Reimegard J."/>
            <person name="Sonavane S."/>
            <person name="Akerstrom W."/>
            <person name="Nylinder S."/>
            <person name="Hedman E."/>
            <person name="Kallberg Y."/>
        </authorList>
    </citation>
    <scope>NUCLEOTIDE SEQUENCE [LARGE SCALE GENOMIC DNA]</scope>
</reference>
<gene>
    <name evidence="2" type="ORF">LARSCL_LOCUS17565</name>
</gene>
<evidence type="ECO:0000313" key="2">
    <source>
        <dbReference type="EMBL" id="CAL1292267.1"/>
    </source>
</evidence>
<organism evidence="2 3">
    <name type="scientific">Larinioides sclopetarius</name>
    <dbReference type="NCBI Taxonomy" id="280406"/>
    <lineage>
        <taxon>Eukaryota</taxon>
        <taxon>Metazoa</taxon>
        <taxon>Ecdysozoa</taxon>
        <taxon>Arthropoda</taxon>
        <taxon>Chelicerata</taxon>
        <taxon>Arachnida</taxon>
        <taxon>Araneae</taxon>
        <taxon>Araneomorphae</taxon>
        <taxon>Entelegynae</taxon>
        <taxon>Araneoidea</taxon>
        <taxon>Araneidae</taxon>
        <taxon>Larinioides</taxon>
    </lineage>
</organism>
<evidence type="ECO:0000313" key="3">
    <source>
        <dbReference type="Proteomes" id="UP001497382"/>
    </source>
</evidence>
<protein>
    <submittedName>
        <fullName evidence="2">Uncharacterized protein</fullName>
    </submittedName>
</protein>
<feature type="non-terminal residue" evidence="2">
    <location>
        <position position="1"/>
    </location>
</feature>
<comment type="caution">
    <text evidence="2">The sequence shown here is derived from an EMBL/GenBank/DDBJ whole genome shotgun (WGS) entry which is preliminary data.</text>
</comment>
<feature type="compositionally biased region" description="Polar residues" evidence="1">
    <location>
        <begin position="1"/>
        <end position="10"/>
    </location>
</feature>
<dbReference type="EMBL" id="CAXIEN010000302">
    <property type="protein sequence ID" value="CAL1292267.1"/>
    <property type="molecule type" value="Genomic_DNA"/>
</dbReference>
<accession>A0AAV2B7Z4</accession>
<dbReference type="AlphaFoldDB" id="A0AAV2B7Z4"/>
<sequence>AQTRYSSLFTLGSPRKHAGRARGNSNDTVANMWRVERRNYKIHQERL</sequence>
<dbReference type="Proteomes" id="UP001497382">
    <property type="component" value="Unassembled WGS sequence"/>
</dbReference>
<evidence type="ECO:0000256" key="1">
    <source>
        <dbReference type="SAM" id="MobiDB-lite"/>
    </source>
</evidence>
<feature type="region of interest" description="Disordered" evidence="1">
    <location>
        <begin position="1"/>
        <end position="25"/>
    </location>
</feature>
<keyword evidence="3" id="KW-1185">Reference proteome</keyword>
<proteinExistence type="predicted"/>